<protein>
    <submittedName>
        <fullName evidence="3">Uncharacterized protein</fullName>
    </submittedName>
</protein>
<gene>
    <name evidence="3" type="ORF">SO3561_06470</name>
</gene>
<sequence length="34" mass="3640">MAEQVGHGVARYIVLGAGPDTFAQRRPETAARLT</sequence>
<keyword evidence="1" id="KW-0489">Methyltransferase</keyword>
<accession>A0A250VL35</accession>
<dbReference type="GO" id="GO:0008168">
    <property type="term" value="F:methyltransferase activity"/>
    <property type="evidence" value="ECO:0007669"/>
    <property type="project" value="UniProtKB-KW"/>
</dbReference>
<evidence type="ECO:0000313" key="3">
    <source>
        <dbReference type="EMBL" id="GAX54917.1"/>
    </source>
</evidence>
<organism evidence="3 4">
    <name type="scientific">Streptomyces olivochromogenes</name>
    <dbReference type="NCBI Taxonomy" id="1963"/>
    <lineage>
        <taxon>Bacteria</taxon>
        <taxon>Bacillati</taxon>
        <taxon>Actinomycetota</taxon>
        <taxon>Actinomycetes</taxon>
        <taxon>Kitasatosporales</taxon>
        <taxon>Streptomycetaceae</taxon>
        <taxon>Streptomyces</taxon>
    </lineage>
</organism>
<evidence type="ECO:0000256" key="1">
    <source>
        <dbReference type="ARBA" id="ARBA00022603"/>
    </source>
</evidence>
<dbReference type="EMBL" id="BDQI01000016">
    <property type="protein sequence ID" value="GAX54917.1"/>
    <property type="molecule type" value="Genomic_DNA"/>
</dbReference>
<keyword evidence="4" id="KW-1185">Reference proteome</keyword>
<name>A0A250VL35_STROL</name>
<dbReference type="Proteomes" id="UP000217446">
    <property type="component" value="Unassembled WGS sequence"/>
</dbReference>
<dbReference type="AlphaFoldDB" id="A0A250VL35"/>
<reference evidence="4" key="1">
    <citation type="submission" date="2017-05" db="EMBL/GenBank/DDBJ databases">
        <title>Streptomyces olivochromogenes NBRC 3561 whole genome shotgun sequence.</title>
        <authorList>
            <person name="Dohra H."/>
            <person name="Kodani S."/>
        </authorList>
    </citation>
    <scope>NUCLEOTIDE SEQUENCE [LARGE SCALE GENOMIC DNA]</scope>
    <source>
        <strain evidence="4">NBRC 3561</strain>
    </source>
</reference>
<evidence type="ECO:0000256" key="2">
    <source>
        <dbReference type="ARBA" id="ARBA00022679"/>
    </source>
</evidence>
<dbReference type="InterPro" id="IPR007213">
    <property type="entry name" value="Ppm1/Ppm2/Tcmp"/>
</dbReference>
<evidence type="ECO:0000313" key="4">
    <source>
        <dbReference type="Proteomes" id="UP000217446"/>
    </source>
</evidence>
<proteinExistence type="predicted"/>
<dbReference type="GO" id="GO:0032259">
    <property type="term" value="P:methylation"/>
    <property type="evidence" value="ECO:0007669"/>
    <property type="project" value="UniProtKB-KW"/>
</dbReference>
<comment type="caution">
    <text evidence="3">The sequence shown here is derived from an EMBL/GenBank/DDBJ whole genome shotgun (WGS) entry which is preliminary data.</text>
</comment>
<keyword evidence="2" id="KW-0808">Transferase</keyword>
<dbReference type="Pfam" id="PF04072">
    <property type="entry name" value="LCM"/>
    <property type="match status" value="1"/>
</dbReference>